<accession>A0ACB8S0U7</accession>
<comment type="caution">
    <text evidence="1">The sequence shown here is derived from an EMBL/GenBank/DDBJ whole genome shotgun (WGS) entry which is preliminary data.</text>
</comment>
<dbReference type="EMBL" id="MU275873">
    <property type="protein sequence ID" value="KAI0049433.1"/>
    <property type="molecule type" value="Genomic_DNA"/>
</dbReference>
<evidence type="ECO:0000313" key="1">
    <source>
        <dbReference type="EMBL" id="KAI0049433.1"/>
    </source>
</evidence>
<reference evidence="1" key="1">
    <citation type="submission" date="2021-02" db="EMBL/GenBank/DDBJ databases">
        <authorList>
            <consortium name="DOE Joint Genome Institute"/>
            <person name="Ahrendt S."/>
            <person name="Looney B.P."/>
            <person name="Miyauchi S."/>
            <person name="Morin E."/>
            <person name="Drula E."/>
            <person name="Courty P.E."/>
            <person name="Chicoki N."/>
            <person name="Fauchery L."/>
            <person name="Kohler A."/>
            <person name="Kuo A."/>
            <person name="Labutti K."/>
            <person name="Pangilinan J."/>
            <person name="Lipzen A."/>
            <person name="Riley R."/>
            <person name="Andreopoulos W."/>
            <person name="He G."/>
            <person name="Johnson J."/>
            <person name="Barry K.W."/>
            <person name="Grigoriev I.V."/>
            <person name="Nagy L."/>
            <person name="Hibbett D."/>
            <person name="Henrissat B."/>
            <person name="Matheny P.B."/>
            <person name="Labbe J."/>
            <person name="Martin F."/>
        </authorList>
    </citation>
    <scope>NUCLEOTIDE SEQUENCE</scope>
    <source>
        <strain evidence="1">FP105234-sp</strain>
    </source>
</reference>
<reference evidence="1" key="2">
    <citation type="journal article" date="2022" name="New Phytol.">
        <title>Evolutionary transition to the ectomycorrhizal habit in the genomes of a hyperdiverse lineage of mushroom-forming fungi.</title>
        <authorList>
            <person name="Looney B."/>
            <person name="Miyauchi S."/>
            <person name="Morin E."/>
            <person name="Drula E."/>
            <person name="Courty P.E."/>
            <person name="Kohler A."/>
            <person name="Kuo A."/>
            <person name="LaButti K."/>
            <person name="Pangilinan J."/>
            <person name="Lipzen A."/>
            <person name="Riley R."/>
            <person name="Andreopoulos W."/>
            <person name="He G."/>
            <person name="Johnson J."/>
            <person name="Nolan M."/>
            <person name="Tritt A."/>
            <person name="Barry K.W."/>
            <person name="Grigoriev I.V."/>
            <person name="Nagy L.G."/>
            <person name="Hibbett D."/>
            <person name="Henrissat B."/>
            <person name="Matheny P.B."/>
            <person name="Labbe J."/>
            <person name="Martin F.M."/>
        </authorList>
    </citation>
    <scope>NUCLEOTIDE SEQUENCE</scope>
    <source>
        <strain evidence="1">FP105234-sp</strain>
    </source>
</reference>
<name>A0ACB8S0U7_9AGAM</name>
<organism evidence="1 2">
    <name type="scientific">Auriscalpium vulgare</name>
    <dbReference type="NCBI Taxonomy" id="40419"/>
    <lineage>
        <taxon>Eukaryota</taxon>
        <taxon>Fungi</taxon>
        <taxon>Dikarya</taxon>
        <taxon>Basidiomycota</taxon>
        <taxon>Agaricomycotina</taxon>
        <taxon>Agaricomycetes</taxon>
        <taxon>Russulales</taxon>
        <taxon>Auriscalpiaceae</taxon>
        <taxon>Auriscalpium</taxon>
    </lineage>
</organism>
<proteinExistence type="predicted"/>
<gene>
    <name evidence="1" type="ORF">FA95DRAFT_873208</name>
</gene>
<evidence type="ECO:0000313" key="2">
    <source>
        <dbReference type="Proteomes" id="UP000814033"/>
    </source>
</evidence>
<sequence length="161" mass="17037">MDVTCRLSEDSASFFSSWYPPSLQCSSAGVPRASRAPAISSLSRTLHLSVSLCTCSDLSVTSSSPHWTRSCAAQSPPCRDSSAMALAKLRVEASNADAQADRGVLCLESRGEVEPLDADGVGGHGGREEVVVDVVSDAPQDACEKHGERHTARRAYTVRSV</sequence>
<protein>
    <submittedName>
        <fullName evidence="1">Uncharacterized protein</fullName>
    </submittedName>
</protein>
<dbReference type="Proteomes" id="UP000814033">
    <property type="component" value="Unassembled WGS sequence"/>
</dbReference>
<keyword evidence="2" id="KW-1185">Reference proteome</keyword>